<dbReference type="PROSITE" id="PS00501">
    <property type="entry name" value="SPASE_I_1"/>
    <property type="match status" value="1"/>
</dbReference>
<dbReference type="InterPro" id="IPR019756">
    <property type="entry name" value="Pept_S26A_signal_pept_1_Ser-AS"/>
</dbReference>
<keyword evidence="2" id="KW-0378">Hydrolase</keyword>
<dbReference type="EMBL" id="JABMCH010000050">
    <property type="protein sequence ID" value="NUU45977.1"/>
    <property type="molecule type" value="Genomic_DNA"/>
</dbReference>
<feature type="compositionally biased region" description="Basic and acidic residues" evidence="6">
    <location>
        <begin position="52"/>
        <end position="62"/>
    </location>
</feature>
<dbReference type="SUPFAM" id="SSF51306">
    <property type="entry name" value="LexA/Signal peptidase"/>
    <property type="match status" value="1"/>
</dbReference>
<keyword evidence="9" id="KW-1185">Reference proteome</keyword>
<dbReference type="AlphaFoldDB" id="A0A7Y6B3V0"/>
<evidence type="ECO:0000256" key="6">
    <source>
        <dbReference type="SAM" id="MobiDB-lite"/>
    </source>
</evidence>
<feature type="region of interest" description="Disordered" evidence="6">
    <location>
        <begin position="52"/>
        <end position="73"/>
    </location>
</feature>
<dbReference type="GO" id="GO:0003677">
    <property type="term" value="F:DNA binding"/>
    <property type="evidence" value="ECO:0007669"/>
    <property type="project" value="UniProtKB-KW"/>
</dbReference>
<reference evidence="8 9" key="1">
    <citation type="submission" date="2020-05" db="EMBL/GenBank/DDBJ databases">
        <title>Genome Sequencing of Type Strains.</title>
        <authorList>
            <person name="Lemaire J.F."/>
            <person name="Inderbitzin P."/>
            <person name="Gregorio O.A."/>
            <person name="Collins S.B."/>
            <person name="Wespe N."/>
            <person name="Knight-Connoni V."/>
        </authorList>
    </citation>
    <scope>NUCLEOTIDE SEQUENCE [LARGE SCALE GENOMIC DNA]</scope>
    <source>
        <strain evidence="8 9">DSM 100049</strain>
    </source>
</reference>
<dbReference type="InterPro" id="IPR039418">
    <property type="entry name" value="LexA-like"/>
</dbReference>
<feature type="domain" description="Peptidase S24/S26A/S26B/S26C" evidence="7">
    <location>
        <begin position="103"/>
        <end position="204"/>
    </location>
</feature>
<evidence type="ECO:0000313" key="9">
    <source>
        <dbReference type="Proteomes" id="UP000536441"/>
    </source>
</evidence>
<dbReference type="Pfam" id="PF00717">
    <property type="entry name" value="Peptidase_S24"/>
    <property type="match status" value="1"/>
</dbReference>
<evidence type="ECO:0000256" key="2">
    <source>
        <dbReference type="ARBA" id="ARBA00022801"/>
    </source>
</evidence>
<dbReference type="GO" id="GO:0006508">
    <property type="term" value="P:proteolysis"/>
    <property type="evidence" value="ECO:0007669"/>
    <property type="project" value="UniProtKB-KW"/>
</dbReference>
<protein>
    <submittedName>
        <fullName evidence="8">S24 family peptidase</fullName>
    </submittedName>
</protein>
<dbReference type="InterPro" id="IPR015927">
    <property type="entry name" value="Peptidase_S24_S26A/B/C"/>
</dbReference>
<evidence type="ECO:0000256" key="5">
    <source>
        <dbReference type="ARBA" id="ARBA00023163"/>
    </source>
</evidence>
<accession>A0A7Y6B3V0</accession>
<dbReference type="Proteomes" id="UP000536441">
    <property type="component" value="Unassembled WGS sequence"/>
</dbReference>
<proteinExistence type="predicted"/>
<name>A0A7Y6B3V0_9SPHN</name>
<dbReference type="GO" id="GO:0016020">
    <property type="term" value="C:membrane"/>
    <property type="evidence" value="ECO:0007669"/>
    <property type="project" value="InterPro"/>
</dbReference>
<evidence type="ECO:0000259" key="7">
    <source>
        <dbReference type="Pfam" id="PF00717"/>
    </source>
</evidence>
<keyword evidence="5" id="KW-0804">Transcription</keyword>
<dbReference type="PANTHER" id="PTHR40661:SF3">
    <property type="entry name" value="FELS-1 PROPHAGE TRANSCRIPTIONAL REGULATOR"/>
    <property type="match status" value="1"/>
</dbReference>
<dbReference type="PANTHER" id="PTHR40661">
    <property type="match status" value="1"/>
</dbReference>
<comment type="caution">
    <text evidence="8">The sequence shown here is derived from an EMBL/GenBank/DDBJ whole genome shotgun (WGS) entry which is preliminary data.</text>
</comment>
<keyword evidence="4" id="KW-0238">DNA-binding</keyword>
<keyword evidence="3" id="KW-0805">Transcription regulation</keyword>
<evidence type="ECO:0000256" key="1">
    <source>
        <dbReference type="ARBA" id="ARBA00022670"/>
    </source>
</evidence>
<evidence type="ECO:0000256" key="3">
    <source>
        <dbReference type="ARBA" id="ARBA00023015"/>
    </source>
</evidence>
<dbReference type="Gene3D" id="2.10.109.10">
    <property type="entry name" value="Umud Fragment, subunit A"/>
    <property type="match status" value="1"/>
</dbReference>
<dbReference type="CDD" id="cd06529">
    <property type="entry name" value="S24_LexA-like"/>
    <property type="match status" value="1"/>
</dbReference>
<sequence length="210" mass="23248">MQRYLDPAYDKRLPVEVADRLASALVGKGDPPITRDEVIALTGISFEGRGAEQRATRIDKAPDQPSVRSVDGGETAPVARLDLSYSMGPGRDLDDSYIESEAFEFDLGFLRSMTVTPPDRLRIVDGIGDSMQPTLHDRDLLFVDVNQASLNAQDRIWAIWLFGLGAVKRLRAIDTEKVLVISDNPDVENQIVNRADIIIHGRVVGSIKRH</sequence>
<evidence type="ECO:0000256" key="4">
    <source>
        <dbReference type="ARBA" id="ARBA00023125"/>
    </source>
</evidence>
<dbReference type="GO" id="GO:0004252">
    <property type="term" value="F:serine-type endopeptidase activity"/>
    <property type="evidence" value="ECO:0007669"/>
    <property type="project" value="InterPro"/>
</dbReference>
<keyword evidence="1" id="KW-0645">Protease</keyword>
<organism evidence="8 9">
    <name type="scientific">Sphingomonas zeae</name>
    <dbReference type="NCBI Taxonomy" id="1646122"/>
    <lineage>
        <taxon>Bacteria</taxon>
        <taxon>Pseudomonadati</taxon>
        <taxon>Pseudomonadota</taxon>
        <taxon>Alphaproteobacteria</taxon>
        <taxon>Sphingomonadales</taxon>
        <taxon>Sphingomonadaceae</taxon>
        <taxon>Sphingomonas</taxon>
    </lineage>
</organism>
<evidence type="ECO:0000313" key="8">
    <source>
        <dbReference type="EMBL" id="NUU45977.1"/>
    </source>
</evidence>
<gene>
    <name evidence="8" type="ORF">HP438_03175</name>
</gene>
<dbReference type="InterPro" id="IPR036286">
    <property type="entry name" value="LexA/Signal_pep-like_sf"/>
</dbReference>